<keyword evidence="3" id="KW-1185">Reference proteome</keyword>
<protein>
    <recommendedName>
        <fullName evidence="4">Holin</fullName>
    </recommendedName>
</protein>
<organism evidence="2 3">
    <name type="scientific">Shewanella psychrophila</name>
    <dbReference type="NCBI Taxonomy" id="225848"/>
    <lineage>
        <taxon>Bacteria</taxon>
        <taxon>Pseudomonadati</taxon>
        <taxon>Pseudomonadota</taxon>
        <taxon>Gammaproteobacteria</taxon>
        <taxon>Alteromonadales</taxon>
        <taxon>Shewanellaceae</taxon>
        <taxon>Shewanella</taxon>
    </lineage>
</organism>
<keyword evidence="1" id="KW-1133">Transmembrane helix</keyword>
<name>A0A1S6HXP2_9GAMM</name>
<dbReference type="Pfam" id="PF16080">
    <property type="entry name" value="Phage_holin_2_3"/>
    <property type="match status" value="1"/>
</dbReference>
<proteinExistence type="predicted"/>
<dbReference type="InterPro" id="IPR032118">
    <property type="entry name" value="Phage_holin_HP1"/>
</dbReference>
<dbReference type="KEGG" id="spsw:Sps_05135"/>
<evidence type="ECO:0000256" key="1">
    <source>
        <dbReference type="SAM" id="Phobius"/>
    </source>
</evidence>
<feature type="transmembrane region" description="Helical" evidence="1">
    <location>
        <begin position="33"/>
        <end position="52"/>
    </location>
</feature>
<dbReference type="Proteomes" id="UP000189545">
    <property type="component" value="Chromosome"/>
</dbReference>
<sequence length="83" mass="9194">MINDPNMQKGISTAAYGASFTTAAGGAVSVNHIALWIGILFAVLTFVINWIYQAARNRRDAELHELETQLIKAKMDKLEQEDT</sequence>
<dbReference type="EMBL" id="CP014782">
    <property type="protein sequence ID" value="AQS40204.1"/>
    <property type="molecule type" value="Genomic_DNA"/>
</dbReference>
<dbReference type="AlphaFoldDB" id="A0A1S6HXP2"/>
<evidence type="ECO:0008006" key="4">
    <source>
        <dbReference type="Google" id="ProtNLM"/>
    </source>
</evidence>
<dbReference type="STRING" id="225848.Sps_05135"/>
<gene>
    <name evidence="2" type="ORF">Sps_05135</name>
</gene>
<dbReference type="OrthoDB" id="6270557at2"/>
<reference evidence="2 3" key="1">
    <citation type="submission" date="2016-03" db="EMBL/GenBank/DDBJ databases">
        <title>Complete genome sequence of Shewanella psychrophila WP2, a deep sea bacterium isolated from west Pacific sediment.</title>
        <authorList>
            <person name="Xu G."/>
            <person name="Jian H."/>
        </authorList>
    </citation>
    <scope>NUCLEOTIDE SEQUENCE [LARGE SCALE GENOMIC DNA]</scope>
    <source>
        <strain evidence="2 3">WP2</strain>
    </source>
</reference>
<keyword evidence="1" id="KW-0472">Membrane</keyword>
<keyword evidence="1" id="KW-0812">Transmembrane</keyword>
<accession>A0A1S6HXP2</accession>
<evidence type="ECO:0000313" key="2">
    <source>
        <dbReference type="EMBL" id="AQS40204.1"/>
    </source>
</evidence>
<evidence type="ECO:0000313" key="3">
    <source>
        <dbReference type="Proteomes" id="UP000189545"/>
    </source>
</evidence>